<dbReference type="AlphaFoldDB" id="A0A7X2MZ30"/>
<comment type="caution">
    <text evidence="4">The sequence shown here is derived from an EMBL/GenBank/DDBJ whole genome shotgun (WGS) entry which is preliminary data.</text>
</comment>
<reference evidence="4 5" key="1">
    <citation type="submission" date="2019-08" db="EMBL/GenBank/DDBJ databases">
        <title>In-depth cultivation of the pig gut microbiome towards novel bacterial diversity and tailored functional studies.</title>
        <authorList>
            <person name="Wylensek D."/>
            <person name="Hitch T.C.A."/>
            <person name="Clavel T."/>
        </authorList>
    </citation>
    <scope>NUCLEOTIDE SEQUENCE [LARGE SCALE GENOMIC DNA]</scope>
    <source>
        <strain evidence="4 5">WCA-383-APC-5B</strain>
    </source>
</reference>
<dbReference type="Pfam" id="PF12229">
    <property type="entry name" value="PG_binding_4"/>
    <property type="match status" value="1"/>
</dbReference>
<dbReference type="InterPro" id="IPR007391">
    <property type="entry name" value="Vancomycin_resist_VanW"/>
</dbReference>
<dbReference type="InterPro" id="IPR052913">
    <property type="entry name" value="Glycopeptide_resist_protein"/>
</dbReference>
<keyword evidence="5" id="KW-1185">Reference proteome</keyword>
<accession>A0A7X2MZ30</accession>
<dbReference type="Proteomes" id="UP000460287">
    <property type="component" value="Unassembled WGS sequence"/>
</dbReference>
<feature type="compositionally biased region" description="Basic and acidic residues" evidence="2">
    <location>
        <begin position="480"/>
        <end position="510"/>
    </location>
</feature>
<keyword evidence="1" id="KW-0732">Signal</keyword>
<gene>
    <name evidence="4" type="ORF">FYJ33_09985</name>
</gene>
<dbReference type="Pfam" id="PF07501">
    <property type="entry name" value="G5"/>
    <property type="match status" value="1"/>
</dbReference>
<dbReference type="PROSITE" id="PS51109">
    <property type="entry name" value="G5"/>
    <property type="match status" value="1"/>
</dbReference>
<dbReference type="Gene3D" id="2.20.230.10">
    <property type="entry name" value="Resuscitation-promoting factor rpfb"/>
    <property type="match status" value="1"/>
</dbReference>
<evidence type="ECO:0000259" key="3">
    <source>
        <dbReference type="PROSITE" id="PS51109"/>
    </source>
</evidence>
<proteinExistence type="predicted"/>
<protein>
    <recommendedName>
        <fullName evidence="3">G5 domain-containing protein</fullName>
    </recommendedName>
</protein>
<evidence type="ECO:0000313" key="5">
    <source>
        <dbReference type="Proteomes" id="UP000460287"/>
    </source>
</evidence>
<evidence type="ECO:0000313" key="4">
    <source>
        <dbReference type="EMBL" id="MSR91719.1"/>
    </source>
</evidence>
<dbReference type="PANTHER" id="PTHR35788:SF1">
    <property type="entry name" value="EXPORTED PROTEIN"/>
    <property type="match status" value="1"/>
</dbReference>
<dbReference type="EMBL" id="VULX01000014">
    <property type="protein sequence ID" value="MSR91719.1"/>
    <property type="molecule type" value="Genomic_DNA"/>
</dbReference>
<sequence length="527" mass="58258">MVMNFEERKSMKKKSKKNLKMQRYAVIACSVLAVSAACGVGYTLSVKHSVADWENRIYSGVKVAGIDLSGKTKEQAKEELLSYEEAINRKVITAKKGDKSYQLKYSDLSPKFNVDDTVEEAFKYGKDKGVFEKHKLIKKGVAKDLTLKFDYNTEPIKSFENKISKDLNVSVKNATIALNGGSISVTDDKTGIAVDIDKLDKLIKDSITSEKDTSVTIEIPTKVTEPKVKKADLAKIDGKISGFSTQFDPSNVDRSKNLEIATGFINGTVVMPGDTFSYNDTVGERTVERGFRNGAVYINNKVEQDVGGGVCQVSTTLYRAIMGAGIKSTERHNHSLKATYSDYGLDATVSWGYLDYKFKNTYDFPIYIQGYTTSNQVIFNVYGNKAGMGGKTYDLVAEKVKNIPAGAKTVKDSTLKEGQVVWDEKAIDGVVVNSYRITYQNGSQIAKEFVAKDTYSKVDGVKRVGTQKAVQPTVNNDAVQKAKQEEEAKKKAEEEAKKKAEEEAKKKQEPEAAQQKPTQNNNTEAKQ</sequence>
<name>A0A7X2MZ30_9CLOT</name>
<evidence type="ECO:0000256" key="2">
    <source>
        <dbReference type="SAM" id="MobiDB-lite"/>
    </source>
</evidence>
<dbReference type="PANTHER" id="PTHR35788">
    <property type="entry name" value="EXPORTED PROTEIN-RELATED"/>
    <property type="match status" value="1"/>
</dbReference>
<dbReference type="SMART" id="SM01208">
    <property type="entry name" value="G5"/>
    <property type="match status" value="1"/>
</dbReference>
<dbReference type="Pfam" id="PF04294">
    <property type="entry name" value="VanW"/>
    <property type="match status" value="1"/>
</dbReference>
<dbReference type="InterPro" id="IPR022029">
    <property type="entry name" value="YoaR-like_PG-bd"/>
</dbReference>
<feature type="compositionally biased region" description="Polar residues" evidence="2">
    <location>
        <begin position="518"/>
        <end position="527"/>
    </location>
</feature>
<evidence type="ECO:0000256" key="1">
    <source>
        <dbReference type="ARBA" id="ARBA00022729"/>
    </source>
</evidence>
<dbReference type="InterPro" id="IPR011098">
    <property type="entry name" value="G5_dom"/>
</dbReference>
<feature type="domain" description="G5" evidence="3">
    <location>
        <begin position="389"/>
        <end position="468"/>
    </location>
</feature>
<feature type="region of interest" description="Disordered" evidence="2">
    <location>
        <begin position="472"/>
        <end position="527"/>
    </location>
</feature>
<organism evidence="4 5">
    <name type="scientific">Inconstantimicrobium porci</name>
    <dbReference type="NCBI Taxonomy" id="2652291"/>
    <lineage>
        <taxon>Bacteria</taxon>
        <taxon>Bacillati</taxon>
        <taxon>Bacillota</taxon>
        <taxon>Clostridia</taxon>
        <taxon>Eubacteriales</taxon>
        <taxon>Clostridiaceae</taxon>
        <taxon>Inconstantimicrobium</taxon>
    </lineage>
</organism>